<proteinExistence type="predicted"/>
<dbReference type="GO" id="GO:0008408">
    <property type="term" value="F:3'-5' exonuclease activity"/>
    <property type="evidence" value="ECO:0007669"/>
    <property type="project" value="TreeGrafter"/>
</dbReference>
<evidence type="ECO:0000259" key="4">
    <source>
        <dbReference type="SMART" id="SM00479"/>
    </source>
</evidence>
<dbReference type="AlphaFoldDB" id="A0A7X8SKV2"/>
<dbReference type="GO" id="GO:0006259">
    <property type="term" value="P:DNA metabolic process"/>
    <property type="evidence" value="ECO:0007669"/>
    <property type="project" value="UniProtKB-ARBA"/>
</dbReference>
<keyword evidence="1" id="KW-0540">Nuclease</keyword>
<dbReference type="Gene3D" id="3.30.420.10">
    <property type="entry name" value="Ribonuclease H-like superfamily/Ribonuclease H"/>
    <property type="match status" value="1"/>
</dbReference>
<evidence type="ECO:0000256" key="3">
    <source>
        <dbReference type="ARBA" id="ARBA00022839"/>
    </source>
</evidence>
<dbReference type="EMBL" id="JABAIL010000003">
    <property type="protein sequence ID" value="NLR92005.1"/>
    <property type="molecule type" value="Genomic_DNA"/>
</dbReference>
<organism evidence="5 6">
    <name type="scientific">Flammeovirga agarivorans</name>
    <dbReference type="NCBI Taxonomy" id="2726742"/>
    <lineage>
        <taxon>Bacteria</taxon>
        <taxon>Pseudomonadati</taxon>
        <taxon>Bacteroidota</taxon>
        <taxon>Cytophagia</taxon>
        <taxon>Cytophagales</taxon>
        <taxon>Flammeovirgaceae</taxon>
        <taxon>Flammeovirga</taxon>
    </lineage>
</organism>
<gene>
    <name evidence="5" type="ORF">HGP29_12340</name>
</gene>
<dbReference type="RefSeq" id="WP_168882712.1">
    <property type="nucleotide sequence ID" value="NZ_JABAIL010000003.1"/>
</dbReference>
<evidence type="ECO:0000256" key="2">
    <source>
        <dbReference type="ARBA" id="ARBA00022801"/>
    </source>
</evidence>
<sequence length="192" mass="22350">MDRQITSDFLVLDTETTGLDAGVDEALQISIINDQKEVLLNTYIKPKYRKSWPEAMEVNHITPEMVEDAPIYDFGMQDLINEIVEGKNVILYNADFDLSFVDLSYAKGVYCAMKVFSTEVIKEWHDKYNDYRWQRLATAFNHFSDLQSIEDKVLIDNAHDSLSDSFMTLFVWQKLMEMGYERGKNYLLTSNI</sequence>
<name>A0A7X8SKV2_9BACT</name>
<reference evidence="5 6" key="1">
    <citation type="submission" date="2020-04" db="EMBL/GenBank/DDBJ databases">
        <title>Flammeovirga sp. SR4, a novel species isolated from seawater.</title>
        <authorList>
            <person name="Wang X."/>
        </authorList>
    </citation>
    <scope>NUCLEOTIDE SEQUENCE [LARGE SCALE GENOMIC DNA]</scope>
    <source>
        <strain evidence="5 6">SR4</strain>
    </source>
</reference>
<dbReference type="PANTHER" id="PTHR30231:SF4">
    <property type="entry name" value="PROTEIN NEN2"/>
    <property type="match status" value="1"/>
</dbReference>
<feature type="domain" description="Exonuclease" evidence="4">
    <location>
        <begin position="8"/>
        <end position="181"/>
    </location>
</feature>
<dbReference type="CDD" id="cd06127">
    <property type="entry name" value="DEDDh"/>
    <property type="match status" value="1"/>
</dbReference>
<dbReference type="SUPFAM" id="SSF53098">
    <property type="entry name" value="Ribonuclease H-like"/>
    <property type="match status" value="1"/>
</dbReference>
<dbReference type="InterPro" id="IPR036397">
    <property type="entry name" value="RNaseH_sf"/>
</dbReference>
<evidence type="ECO:0000313" key="6">
    <source>
        <dbReference type="Proteomes" id="UP000585050"/>
    </source>
</evidence>
<evidence type="ECO:0000256" key="1">
    <source>
        <dbReference type="ARBA" id="ARBA00022722"/>
    </source>
</evidence>
<dbReference type="InterPro" id="IPR013520">
    <property type="entry name" value="Ribonucl_H"/>
</dbReference>
<dbReference type="GO" id="GO:0003676">
    <property type="term" value="F:nucleic acid binding"/>
    <property type="evidence" value="ECO:0007669"/>
    <property type="project" value="InterPro"/>
</dbReference>
<evidence type="ECO:0000313" key="5">
    <source>
        <dbReference type="EMBL" id="NLR92005.1"/>
    </source>
</evidence>
<dbReference type="Pfam" id="PF00929">
    <property type="entry name" value="RNase_T"/>
    <property type="match status" value="1"/>
</dbReference>
<dbReference type="Proteomes" id="UP000585050">
    <property type="component" value="Unassembled WGS sequence"/>
</dbReference>
<keyword evidence="2" id="KW-0378">Hydrolase</keyword>
<dbReference type="PANTHER" id="PTHR30231">
    <property type="entry name" value="DNA POLYMERASE III SUBUNIT EPSILON"/>
    <property type="match status" value="1"/>
</dbReference>
<keyword evidence="3 5" id="KW-0269">Exonuclease</keyword>
<keyword evidence="6" id="KW-1185">Reference proteome</keyword>
<comment type="caution">
    <text evidence="5">The sequence shown here is derived from an EMBL/GenBank/DDBJ whole genome shotgun (WGS) entry which is preliminary data.</text>
</comment>
<accession>A0A7X8SKV2</accession>
<dbReference type="InterPro" id="IPR012337">
    <property type="entry name" value="RNaseH-like_sf"/>
</dbReference>
<dbReference type="SMART" id="SM00479">
    <property type="entry name" value="EXOIII"/>
    <property type="match status" value="1"/>
</dbReference>
<protein>
    <submittedName>
        <fullName evidence="5">3'-5' exonuclease</fullName>
    </submittedName>
</protein>